<protein>
    <submittedName>
        <fullName evidence="1">Uncharacterized protein</fullName>
    </submittedName>
</protein>
<evidence type="ECO:0000313" key="2">
    <source>
        <dbReference type="Proteomes" id="UP000615446"/>
    </source>
</evidence>
<name>A0A8H3QUT0_9GLOM</name>
<dbReference type="AlphaFoldDB" id="A0A8H3QUT0"/>
<organism evidence="1 2">
    <name type="scientific">Rhizophagus clarus</name>
    <dbReference type="NCBI Taxonomy" id="94130"/>
    <lineage>
        <taxon>Eukaryota</taxon>
        <taxon>Fungi</taxon>
        <taxon>Fungi incertae sedis</taxon>
        <taxon>Mucoromycota</taxon>
        <taxon>Glomeromycotina</taxon>
        <taxon>Glomeromycetes</taxon>
        <taxon>Glomerales</taxon>
        <taxon>Glomeraceae</taxon>
        <taxon>Rhizophagus</taxon>
    </lineage>
</organism>
<comment type="caution">
    <text evidence="1">The sequence shown here is derived from an EMBL/GenBank/DDBJ whole genome shotgun (WGS) entry which is preliminary data.</text>
</comment>
<evidence type="ECO:0000313" key="1">
    <source>
        <dbReference type="EMBL" id="GES90004.1"/>
    </source>
</evidence>
<accession>A0A8H3QUT0</accession>
<dbReference type="EMBL" id="BLAL01000193">
    <property type="protein sequence ID" value="GES90004.1"/>
    <property type="molecule type" value="Genomic_DNA"/>
</dbReference>
<sequence length="73" mass="8339">MLTTKHFVSSCSEFYTPLLPVVAQIAIIEKVPETDRKFYDGKIKNIIFYILASGYLATVFRHSSHNTRPECSN</sequence>
<dbReference type="Proteomes" id="UP000615446">
    <property type="component" value="Unassembled WGS sequence"/>
</dbReference>
<gene>
    <name evidence="1" type="ORF">RCL2_001686400</name>
</gene>
<proteinExistence type="predicted"/>
<reference evidence="1" key="1">
    <citation type="submission" date="2019-10" db="EMBL/GenBank/DDBJ databases">
        <title>Conservation and host-specific expression of non-tandemly repeated heterogenous ribosome RNA gene in arbuscular mycorrhizal fungi.</title>
        <authorList>
            <person name="Maeda T."/>
            <person name="Kobayashi Y."/>
            <person name="Nakagawa T."/>
            <person name="Ezawa T."/>
            <person name="Yamaguchi K."/>
            <person name="Bino T."/>
            <person name="Nishimoto Y."/>
            <person name="Shigenobu S."/>
            <person name="Kawaguchi M."/>
        </authorList>
    </citation>
    <scope>NUCLEOTIDE SEQUENCE</scope>
    <source>
        <strain evidence="1">HR1</strain>
    </source>
</reference>